<name>A0A4Q4KIC5_9FLAO</name>
<dbReference type="AlphaFoldDB" id="A0A4Q4KIC5"/>
<evidence type="ECO:0000313" key="3">
    <source>
        <dbReference type="Proteomes" id="UP000293952"/>
    </source>
</evidence>
<keyword evidence="1" id="KW-0472">Membrane</keyword>
<protein>
    <submittedName>
        <fullName evidence="2">Uncharacterized protein</fullName>
    </submittedName>
</protein>
<accession>A0A4Q4KIC5</accession>
<dbReference type="RefSeq" id="WP_130094309.1">
    <property type="nucleotide sequence ID" value="NZ_SETE01000005.1"/>
</dbReference>
<organism evidence="2 3">
    <name type="scientific">Brumimicrobium glaciale</name>
    <dbReference type="NCBI Taxonomy" id="200475"/>
    <lineage>
        <taxon>Bacteria</taxon>
        <taxon>Pseudomonadati</taxon>
        <taxon>Bacteroidota</taxon>
        <taxon>Flavobacteriia</taxon>
        <taxon>Flavobacteriales</taxon>
        <taxon>Crocinitomicaceae</taxon>
        <taxon>Brumimicrobium</taxon>
    </lineage>
</organism>
<evidence type="ECO:0000313" key="2">
    <source>
        <dbReference type="EMBL" id="RYM32972.1"/>
    </source>
</evidence>
<evidence type="ECO:0000256" key="1">
    <source>
        <dbReference type="SAM" id="Phobius"/>
    </source>
</evidence>
<keyword evidence="1" id="KW-0812">Transmembrane</keyword>
<sequence length="75" mass="8925">MKITLKVLFVMKGFVIAGLVIWGVFLAKSKTELQLENYELTERYNYLEAFNEILQYDLETSRDSVRILEKRIDDY</sequence>
<proteinExistence type="predicted"/>
<dbReference type="Proteomes" id="UP000293952">
    <property type="component" value="Unassembled WGS sequence"/>
</dbReference>
<gene>
    <name evidence="2" type="ORF">ERX46_13045</name>
</gene>
<comment type="caution">
    <text evidence="2">The sequence shown here is derived from an EMBL/GenBank/DDBJ whole genome shotgun (WGS) entry which is preliminary data.</text>
</comment>
<dbReference type="EMBL" id="SETE01000005">
    <property type="protein sequence ID" value="RYM32972.1"/>
    <property type="molecule type" value="Genomic_DNA"/>
</dbReference>
<keyword evidence="1" id="KW-1133">Transmembrane helix</keyword>
<keyword evidence="3" id="KW-1185">Reference proteome</keyword>
<dbReference type="OrthoDB" id="1467938at2"/>
<feature type="transmembrane region" description="Helical" evidence="1">
    <location>
        <begin position="7"/>
        <end position="27"/>
    </location>
</feature>
<reference evidence="2 3" key="1">
    <citation type="submission" date="2019-02" db="EMBL/GenBank/DDBJ databases">
        <title>Genome sequence of the sea-ice species Brumimicrobium glaciale.</title>
        <authorList>
            <person name="Bowman J.P."/>
        </authorList>
    </citation>
    <scope>NUCLEOTIDE SEQUENCE [LARGE SCALE GENOMIC DNA]</scope>
    <source>
        <strain evidence="2 3">IC156</strain>
    </source>
</reference>